<evidence type="ECO:0000313" key="2">
    <source>
        <dbReference type="EMBL" id="RPB05338.1"/>
    </source>
</evidence>
<keyword evidence="3" id="KW-1185">Reference proteome</keyword>
<feature type="compositionally biased region" description="Basic residues" evidence="1">
    <location>
        <begin position="23"/>
        <end position="42"/>
    </location>
</feature>
<evidence type="ECO:0000256" key="1">
    <source>
        <dbReference type="SAM" id="MobiDB-lite"/>
    </source>
</evidence>
<reference evidence="2 3" key="1">
    <citation type="journal article" date="2018" name="Nat. Ecol. Evol.">
        <title>Pezizomycetes genomes reveal the molecular basis of ectomycorrhizal truffle lifestyle.</title>
        <authorList>
            <person name="Murat C."/>
            <person name="Payen T."/>
            <person name="Noel B."/>
            <person name="Kuo A."/>
            <person name="Morin E."/>
            <person name="Chen J."/>
            <person name="Kohler A."/>
            <person name="Krizsan K."/>
            <person name="Balestrini R."/>
            <person name="Da Silva C."/>
            <person name="Montanini B."/>
            <person name="Hainaut M."/>
            <person name="Levati E."/>
            <person name="Barry K.W."/>
            <person name="Belfiori B."/>
            <person name="Cichocki N."/>
            <person name="Clum A."/>
            <person name="Dockter R.B."/>
            <person name="Fauchery L."/>
            <person name="Guy J."/>
            <person name="Iotti M."/>
            <person name="Le Tacon F."/>
            <person name="Lindquist E.A."/>
            <person name="Lipzen A."/>
            <person name="Malagnac F."/>
            <person name="Mello A."/>
            <person name="Molinier V."/>
            <person name="Miyauchi S."/>
            <person name="Poulain J."/>
            <person name="Riccioni C."/>
            <person name="Rubini A."/>
            <person name="Sitrit Y."/>
            <person name="Splivallo R."/>
            <person name="Traeger S."/>
            <person name="Wang M."/>
            <person name="Zifcakova L."/>
            <person name="Wipf D."/>
            <person name="Zambonelli A."/>
            <person name="Paolocci F."/>
            <person name="Nowrousian M."/>
            <person name="Ottonello S."/>
            <person name="Baldrian P."/>
            <person name="Spatafora J.W."/>
            <person name="Henrissat B."/>
            <person name="Nagy L.G."/>
            <person name="Aury J.M."/>
            <person name="Wincker P."/>
            <person name="Grigoriev I.V."/>
            <person name="Bonfante P."/>
            <person name="Martin F.M."/>
        </authorList>
    </citation>
    <scope>NUCLEOTIDE SEQUENCE [LARGE SCALE GENOMIC DNA]</scope>
    <source>
        <strain evidence="2 3">120613-1</strain>
    </source>
</reference>
<organism evidence="2 3">
    <name type="scientific">Choiromyces venosus 120613-1</name>
    <dbReference type="NCBI Taxonomy" id="1336337"/>
    <lineage>
        <taxon>Eukaryota</taxon>
        <taxon>Fungi</taxon>
        <taxon>Dikarya</taxon>
        <taxon>Ascomycota</taxon>
        <taxon>Pezizomycotina</taxon>
        <taxon>Pezizomycetes</taxon>
        <taxon>Pezizales</taxon>
        <taxon>Tuberaceae</taxon>
        <taxon>Choiromyces</taxon>
    </lineage>
</organism>
<protein>
    <submittedName>
        <fullName evidence="2">Uncharacterized protein</fullName>
    </submittedName>
</protein>
<feature type="region of interest" description="Disordered" evidence="1">
    <location>
        <begin position="1"/>
        <end position="75"/>
    </location>
</feature>
<sequence>MIPQPQPSSTPWLAVSNPNAQKFKLRSVGPKHLRQRIPHRHSPSSPSPSTTTAASPRQPRTHGHPNSSPVHHNQLSFPIRSDPILRFRFRLCAPPLAV</sequence>
<name>A0A3N4K790_9PEZI</name>
<dbReference type="AlphaFoldDB" id="A0A3N4K790"/>
<feature type="compositionally biased region" description="Polar residues" evidence="1">
    <location>
        <begin position="9"/>
        <end position="20"/>
    </location>
</feature>
<proteinExistence type="predicted"/>
<dbReference type="EMBL" id="ML120353">
    <property type="protein sequence ID" value="RPB05338.1"/>
    <property type="molecule type" value="Genomic_DNA"/>
</dbReference>
<dbReference type="Proteomes" id="UP000276215">
    <property type="component" value="Unassembled WGS sequence"/>
</dbReference>
<evidence type="ECO:0000313" key="3">
    <source>
        <dbReference type="Proteomes" id="UP000276215"/>
    </source>
</evidence>
<feature type="compositionally biased region" description="Low complexity" evidence="1">
    <location>
        <begin position="43"/>
        <end position="56"/>
    </location>
</feature>
<accession>A0A3N4K790</accession>
<feature type="compositionally biased region" description="Polar residues" evidence="1">
    <location>
        <begin position="64"/>
        <end position="75"/>
    </location>
</feature>
<gene>
    <name evidence="2" type="ORF">L873DRAFT_1797669</name>
</gene>